<comment type="caution">
    <text evidence="1">The sequence shown here is derived from an EMBL/GenBank/DDBJ whole genome shotgun (WGS) entry which is preliminary data.</text>
</comment>
<gene>
    <name evidence="1" type="ORF">K488DRAFT_61654</name>
</gene>
<organism evidence="1 2">
    <name type="scientific">Vararia minispora EC-137</name>
    <dbReference type="NCBI Taxonomy" id="1314806"/>
    <lineage>
        <taxon>Eukaryota</taxon>
        <taxon>Fungi</taxon>
        <taxon>Dikarya</taxon>
        <taxon>Basidiomycota</taxon>
        <taxon>Agaricomycotina</taxon>
        <taxon>Agaricomycetes</taxon>
        <taxon>Russulales</taxon>
        <taxon>Lachnocladiaceae</taxon>
        <taxon>Vararia</taxon>
    </lineage>
</organism>
<protein>
    <submittedName>
        <fullName evidence="1">Uncharacterized protein</fullName>
    </submittedName>
</protein>
<dbReference type="Proteomes" id="UP000814128">
    <property type="component" value="Unassembled WGS sequence"/>
</dbReference>
<proteinExistence type="predicted"/>
<accession>A0ACB8Q6U5</accession>
<dbReference type="EMBL" id="MU273911">
    <property type="protein sequence ID" value="KAI0027404.1"/>
    <property type="molecule type" value="Genomic_DNA"/>
</dbReference>
<sequence>MSTTNLNIPSRPPSNAASASRDLVGFSIEQDQWPDWAGSSSPNTFWINALNNLKTLSGLPTRIRIGANSEDHTDFSPAVKIVQTIFPAISTTVPYPEATNITVGQGFYDLAANLPSGTPVIWGVNFGENNLTAAYLETVAICNAFKSSTIKSKGVALEAIEIGNEADLYSNNGHRSSNYSINDYVPQWTTFAKNVTTTASKLMGRKVPLQGLAFAFSTRNANGFSAEAAIDLGILGSSAGKQIKQISQHHYSGSFCTGSAALLQDLMTKSAIRSNLTFFNSDIAAVQAVGLPYVLGETNSYSCHGAPGVSDTAGAALWALDYLLYATQIGIERVYFHEGIGYKYNFIQPVTLTRSIRDGTPLASPLPPHIQPAYYAAVIVAEAIGTSGRTSVAELNTGNATQVSAYAFYEGSALRRALFINLHAYAGGTRGFAHFSLNGTGQMTVKRLSVPLANATAGVTWGGQTYETSDAKVSGALKVQHVPVSGGVDVHDTEVVLLSFN</sequence>
<keyword evidence="2" id="KW-1185">Reference proteome</keyword>
<reference evidence="1" key="1">
    <citation type="submission" date="2021-02" db="EMBL/GenBank/DDBJ databases">
        <authorList>
            <consortium name="DOE Joint Genome Institute"/>
            <person name="Ahrendt S."/>
            <person name="Looney B.P."/>
            <person name="Miyauchi S."/>
            <person name="Morin E."/>
            <person name="Drula E."/>
            <person name="Courty P.E."/>
            <person name="Chicoki N."/>
            <person name="Fauchery L."/>
            <person name="Kohler A."/>
            <person name="Kuo A."/>
            <person name="Labutti K."/>
            <person name="Pangilinan J."/>
            <person name="Lipzen A."/>
            <person name="Riley R."/>
            <person name="Andreopoulos W."/>
            <person name="He G."/>
            <person name="Johnson J."/>
            <person name="Barry K.W."/>
            <person name="Grigoriev I.V."/>
            <person name="Nagy L."/>
            <person name="Hibbett D."/>
            <person name="Henrissat B."/>
            <person name="Matheny P.B."/>
            <person name="Labbe J."/>
            <person name="Martin F."/>
        </authorList>
    </citation>
    <scope>NUCLEOTIDE SEQUENCE</scope>
    <source>
        <strain evidence="1">EC-137</strain>
    </source>
</reference>
<reference evidence="1" key="2">
    <citation type="journal article" date="2022" name="New Phytol.">
        <title>Evolutionary transition to the ectomycorrhizal habit in the genomes of a hyperdiverse lineage of mushroom-forming fungi.</title>
        <authorList>
            <person name="Looney B."/>
            <person name="Miyauchi S."/>
            <person name="Morin E."/>
            <person name="Drula E."/>
            <person name="Courty P.E."/>
            <person name="Kohler A."/>
            <person name="Kuo A."/>
            <person name="LaButti K."/>
            <person name="Pangilinan J."/>
            <person name="Lipzen A."/>
            <person name="Riley R."/>
            <person name="Andreopoulos W."/>
            <person name="He G."/>
            <person name="Johnson J."/>
            <person name="Nolan M."/>
            <person name="Tritt A."/>
            <person name="Barry K.W."/>
            <person name="Grigoriev I.V."/>
            <person name="Nagy L.G."/>
            <person name="Hibbett D."/>
            <person name="Henrissat B."/>
            <person name="Matheny P.B."/>
            <person name="Labbe J."/>
            <person name="Martin F.M."/>
        </authorList>
    </citation>
    <scope>NUCLEOTIDE SEQUENCE</scope>
    <source>
        <strain evidence="1">EC-137</strain>
    </source>
</reference>
<evidence type="ECO:0000313" key="1">
    <source>
        <dbReference type="EMBL" id="KAI0027404.1"/>
    </source>
</evidence>
<name>A0ACB8Q6U5_9AGAM</name>
<evidence type="ECO:0000313" key="2">
    <source>
        <dbReference type="Proteomes" id="UP000814128"/>
    </source>
</evidence>